<dbReference type="InterPro" id="IPR012171">
    <property type="entry name" value="Fatty_acid_desaturase"/>
</dbReference>
<feature type="transmembrane region" description="Helical" evidence="1">
    <location>
        <begin position="169"/>
        <end position="190"/>
    </location>
</feature>
<evidence type="ECO:0000256" key="1">
    <source>
        <dbReference type="SAM" id="Phobius"/>
    </source>
</evidence>
<organism evidence="3">
    <name type="scientific">Pyramimonas obovata</name>
    <dbReference type="NCBI Taxonomy" id="1411642"/>
    <lineage>
        <taxon>Eukaryota</taxon>
        <taxon>Viridiplantae</taxon>
        <taxon>Chlorophyta</taxon>
        <taxon>Pyramimonadophyceae</taxon>
        <taxon>Pyramimonadales</taxon>
        <taxon>Pyramimonadaceae</taxon>
        <taxon>Pyramimonas</taxon>
        <taxon>Pyramimonas incertae sedis</taxon>
    </lineage>
</organism>
<keyword evidence="1" id="KW-0472">Membrane</keyword>
<dbReference type="AlphaFoldDB" id="A0A7S0R4H0"/>
<keyword evidence="1" id="KW-0812">Transmembrane</keyword>
<feature type="transmembrane region" description="Helical" evidence="1">
    <location>
        <begin position="211"/>
        <end position="229"/>
    </location>
</feature>
<evidence type="ECO:0000313" key="3">
    <source>
        <dbReference type="EMBL" id="CAD8666877.1"/>
    </source>
</evidence>
<dbReference type="CDD" id="cd03507">
    <property type="entry name" value="Delta12-FADS-like"/>
    <property type="match status" value="1"/>
</dbReference>
<feature type="transmembrane region" description="Helical" evidence="1">
    <location>
        <begin position="111"/>
        <end position="131"/>
    </location>
</feature>
<proteinExistence type="predicted"/>
<dbReference type="PANTHER" id="PTHR32100">
    <property type="entry name" value="OMEGA-6 FATTY ACID DESATURASE, CHLOROPLASTIC"/>
    <property type="match status" value="1"/>
</dbReference>
<keyword evidence="1" id="KW-1133">Transmembrane helix</keyword>
<dbReference type="EMBL" id="HBFA01017277">
    <property type="protein sequence ID" value="CAD8666877.1"/>
    <property type="molecule type" value="Transcribed_RNA"/>
</dbReference>
<reference evidence="3" key="1">
    <citation type="submission" date="2021-01" db="EMBL/GenBank/DDBJ databases">
        <authorList>
            <person name="Corre E."/>
            <person name="Pelletier E."/>
            <person name="Niang G."/>
            <person name="Scheremetjew M."/>
            <person name="Finn R."/>
            <person name="Kale V."/>
            <person name="Holt S."/>
            <person name="Cochrane G."/>
            <person name="Meng A."/>
            <person name="Brown T."/>
            <person name="Cohen L."/>
        </authorList>
    </citation>
    <scope>NUCLEOTIDE SEQUENCE</scope>
    <source>
        <strain evidence="3">CCMP722</strain>
    </source>
</reference>
<feature type="transmembrane region" description="Helical" evidence="1">
    <location>
        <begin position="241"/>
        <end position="259"/>
    </location>
</feature>
<gene>
    <name evidence="3" type="ORF">POBO1169_LOCUS8831</name>
</gene>
<evidence type="ECO:0000259" key="2">
    <source>
        <dbReference type="Pfam" id="PF00487"/>
    </source>
</evidence>
<name>A0A7S0R4H0_9CHLO</name>
<protein>
    <recommendedName>
        <fullName evidence="2">Fatty acid desaturase domain-containing protein</fullName>
    </recommendedName>
</protein>
<dbReference type="InterPro" id="IPR005804">
    <property type="entry name" value="FA_desaturase_dom"/>
</dbReference>
<feature type="domain" description="Fatty acid desaturase" evidence="2">
    <location>
        <begin position="83"/>
        <end position="333"/>
    </location>
</feature>
<feature type="transmembrane region" description="Helical" evidence="1">
    <location>
        <begin position="82"/>
        <end position="99"/>
    </location>
</feature>
<dbReference type="Pfam" id="PF00487">
    <property type="entry name" value="FA_desaturase"/>
    <property type="match status" value="1"/>
</dbReference>
<dbReference type="GO" id="GO:0016491">
    <property type="term" value="F:oxidoreductase activity"/>
    <property type="evidence" value="ECO:0007669"/>
    <property type="project" value="InterPro"/>
</dbReference>
<dbReference type="GO" id="GO:0006629">
    <property type="term" value="P:lipid metabolic process"/>
    <property type="evidence" value="ECO:0007669"/>
    <property type="project" value="InterPro"/>
</dbReference>
<sequence>MCGPTDTRSPVTALFPDNKADSYDPAPGLTMSQIRNKIPKKCFEKSALRSTYYLIRDFAIIAVLYQLRPYFCFAWWAPTRFIWWNLVGFFGWSLFVVGHDCGHGSFSNSSVLNFVLGHIAHTPLLVPFVGWQCSHRKHHLNHNHVENDHSWKPLNRTDYLSFMSDTLSRFFRCTYGLLLIYPIYLLSTTGDHVSGNHFNPFDRKLFDPSQTLPAAVSTVCVVSWLGYLFSTWDVITLLDAYFVPYLVFSAWLSLVTYLQHTDPKGVYYRDGEWSYLKGALSTIDRTYGAWIDHLHHNIETHVVHHMLFTSIPHYHLKEATEAVKPLLGDSYLYDPRPFTTAFLDNVQKCRWVDNHARVVKYQYKENPKAQ</sequence>
<accession>A0A7S0R4H0</accession>